<dbReference type="GO" id="GO:0004777">
    <property type="term" value="F:succinate-semialdehyde dehydrogenase (NAD+) activity"/>
    <property type="evidence" value="ECO:0007669"/>
    <property type="project" value="TreeGrafter"/>
</dbReference>
<keyword evidence="5" id="KW-1185">Reference proteome</keyword>
<dbReference type="Gene3D" id="3.40.605.10">
    <property type="entry name" value="Aldehyde Dehydrogenase, Chain A, domain 1"/>
    <property type="match status" value="1"/>
</dbReference>
<dbReference type="PATRIC" id="fig|883078.3.peg.478"/>
<feature type="domain" description="Aldehyde dehydrogenase" evidence="3">
    <location>
        <begin position="24"/>
        <end position="479"/>
    </location>
</feature>
<sequence length="484" mass="52386">MNAHQPAPYAALSMYIDGQFIGNDSRQGEPVFNPADDTILGQLPHATKEDMDRALDAAARAFDQWRWTSPLERSRILRRVAELIRERADIIARDLTRDQGKPFVEARHEVYSAADHAEWHAEEGRRIYGRVVPPRTPSVRQTVVRQPVGVCVAFAPWNFPFNQTLRKISAALAAGCTLIIKPAEDAPSAAVALARLFHEAGLPPGCLNVVWGVPAEISNYLIRSPIVRKISFTGSIPVGKQLASLAGAHMKRVTMELGGHSPVLVFDDADIPRAAALLARLKALNAGQVCMAPSRFYVHEAVRDEFTDAFTKAFSSQALGDGLDAGTTMGPLAHKRRVGVMEQLVADACSRGASVVTGGKSLSRPGNFFPPTVLIDAVDDSRVMQEEPFGPIAPITSFREVDEVVTRANALPYGLASYVFTRSLKTSHYASTRLEAGMVNVNHFGIALPETPLGGIKDSGVGSEGGSETFDAYVTTKFISEETA</sequence>
<gene>
    <name evidence="4" type="ORF">HMPREF9695_00455</name>
</gene>
<evidence type="ECO:0000313" key="5">
    <source>
        <dbReference type="Proteomes" id="UP000001096"/>
    </source>
</evidence>
<dbReference type="PANTHER" id="PTHR43353">
    <property type="entry name" value="SUCCINATE-SEMIALDEHYDE DEHYDROGENASE, MITOCHONDRIAL"/>
    <property type="match status" value="1"/>
</dbReference>
<protein>
    <recommendedName>
        <fullName evidence="3">Aldehyde dehydrogenase domain-containing protein</fullName>
    </recommendedName>
</protein>
<dbReference type="Pfam" id="PF00171">
    <property type="entry name" value="Aldedh"/>
    <property type="match status" value="1"/>
</dbReference>
<accession>K8PSN3</accession>
<dbReference type="InterPro" id="IPR015590">
    <property type="entry name" value="Aldehyde_DH_dom"/>
</dbReference>
<dbReference type="Gene3D" id="3.40.309.10">
    <property type="entry name" value="Aldehyde Dehydrogenase, Chain A, domain 2"/>
    <property type="match status" value="1"/>
</dbReference>
<dbReference type="GO" id="GO:0009450">
    <property type="term" value="P:gamma-aminobutyric acid catabolic process"/>
    <property type="evidence" value="ECO:0007669"/>
    <property type="project" value="TreeGrafter"/>
</dbReference>
<comment type="similarity">
    <text evidence="1">Belongs to the aldehyde dehydrogenase family.</text>
</comment>
<dbReference type="CDD" id="cd07103">
    <property type="entry name" value="ALDH_F5_SSADH_GabD"/>
    <property type="match status" value="1"/>
</dbReference>
<proteinExistence type="inferred from homology"/>
<dbReference type="InterPro" id="IPR050740">
    <property type="entry name" value="Aldehyde_DH_Superfamily"/>
</dbReference>
<dbReference type="FunFam" id="3.40.605.10:FF:000033">
    <property type="entry name" value="NAD-dependent succinate-semialdehyde dehydrogenase"/>
    <property type="match status" value="1"/>
</dbReference>
<dbReference type="Proteomes" id="UP000001096">
    <property type="component" value="Unassembled WGS sequence"/>
</dbReference>
<dbReference type="RefSeq" id="WP_006019164.1">
    <property type="nucleotide sequence ID" value="NZ_KB375282.1"/>
</dbReference>
<reference evidence="4 5" key="1">
    <citation type="submission" date="2012-04" db="EMBL/GenBank/DDBJ databases">
        <title>The Genome Sequence of Afipia broomeae ATCC 49717.</title>
        <authorList>
            <consortium name="The Broad Institute Genome Sequencing Platform"/>
            <person name="Earl A."/>
            <person name="Ward D."/>
            <person name="Feldgarden M."/>
            <person name="Gevers D."/>
            <person name="Huys G."/>
            <person name="Walker B."/>
            <person name="Young S.K."/>
            <person name="Zeng Q."/>
            <person name="Gargeya S."/>
            <person name="Fitzgerald M."/>
            <person name="Haas B."/>
            <person name="Abouelleil A."/>
            <person name="Alvarado L."/>
            <person name="Arachchi H.M."/>
            <person name="Berlin A."/>
            <person name="Chapman S.B."/>
            <person name="Goldberg J."/>
            <person name="Griggs A."/>
            <person name="Gujja S."/>
            <person name="Hansen M."/>
            <person name="Howarth C."/>
            <person name="Imamovic A."/>
            <person name="Larimer J."/>
            <person name="McCowen C."/>
            <person name="Montmayeur A."/>
            <person name="Murphy C."/>
            <person name="Neiman D."/>
            <person name="Pearson M."/>
            <person name="Priest M."/>
            <person name="Roberts A."/>
            <person name="Saif S."/>
            <person name="Shea T."/>
            <person name="Sisk P."/>
            <person name="Sykes S."/>
            <person name="Wortman J."/>
            <person name="Nusbaum C."/>
            <person name="Birren B."/>
        </authorList>
    </citation>
    <scope>NUCLEOTIDE SEQUENCE [LARGE SCALE GENOMIC DNA]</scope>
    <source>
        <strain evidence="4 5">ATCC 49717</strain>
    </source>
</reference>
<dbReference type="HOGENOM" id="CLU_005391_5_0_5"/>
<dbReference type="InterPro" id="IPR016163">
    <property type="entry name" value="Ald_DH_C"/>
</dbReference>
<organism evidence="4 5">
    <name type="scientific">Afipia broomeae ATCC 49717</name>
    <dbReference type="NCBI Taxonomy" id="883078"/>
    <lineage>
        <taxon>Bacteria</taxon>
        <taxon>Pseudomonadati</taxon>
        <taxon>Pseudomonadota</taxon>
        <taxon>Alphaproteobacteria</taxon>
        <taxon>Hyphomicrobiales</taxon>
        <taxon>Nitrobacteraceae</taxon>
        <taxon>Afipia</taxon>
    </lineage>
</organism>
<evidence type="ECO:0000256" key="2">
    <source>
        <dbReference type="ARBA" id="ARBA00023002"/>
    </source>
</evidence>
<keyword evidence="2" id="KW-0560">Oxidoreductase</keyword>
<dbReference type="SUPFAM" id="SSF53720">
    <property type="entry name" value="ALDH-like"/>
    <property type="match status" value="1"/>
</dbReference>
<evidence type="ECO:0000256" key="1">
    <source>
        <dbReference type="ARBA" id="ARBA00009986"/>
    </source>
</evidence>
<evidence type="ECO:0000259" key="3">
    <source>
        <dbReference type="Pfam" id="PF00171"/>
    </source>
</evidence>
<name>K8PSN3_9BRAD</name>
<dbReference type="InterPro" id="IPR016161">
    <property type="entry name" value="Ald_DH/histidinol_DH"/>
</dbReference>
<comment type="caution">
    <text evidence="4">The sequence shown here is derived from an EMBL/GenBank/DDBJ whole genome shotgun (WGS) entry which is preliminary data.</text>
</comment>
<dbReference type="PROSITE" id="PS00070">
    <property type="entry name" value="ALDEHYDE_DEHYDR_CYS"/>
    <property type="match status" value="1"/>
</dbReference>
<dbReference type="eggNOG" id="COG1012">
    <property type="taxonomic scope" value="Bacteria"/>
</dbReference>
<dbReference type="PANTHER" id="PTHR43353:SF5">
    <property type="entry name" value="SUCCINATE-SEMIALDEHYDE DEHYDROGENASE, MITOCHONDRIAL"/>
    <property type="match status" value="1"/>
</dbReference>
<dbReference type="EMBL" id="AGWX01000001">
    <property type="protein sequence ID" value="EKS41363.1"/>
    <property type="molecule type" value="Genomic_DNA"/>
</dbReference>
<evidence type="ECO:0000313" key="4">
    <source>
        <dbReference type="EMBL" id="EKS41363.1"/>
    </source>
</evidence>
<dbReference type="InterPro" id="IPR016162">
    <property type="entry name" value="Ald_DH_N"/>
</dbReference>
<dbReference type="InterPro" id="IPR016160">
    <property type="entry name" value="Ald_DH_CS_CYS"/>
</dbReference>
<dbReference type="FunFam" id="3.40.309.10:FF:000009">
    <property type="entry name" value="Aldehyde dehydrogenase A"/>
    <property type="match status" value="1"/>
</dbReference>
<dbReference type="AlphaFoldDB" id="K8PSN3"/>